<proteinExistence type="predicted"/>
<gene>
    <name evidence="2" type="ORF">M752DRAFT_6594</name>
</gene>
<keyword evidence="1" id="KW-0472">Membrane</keyword>
<organism evidence="2 3">
    <name type="scientific">Aspergillus phoenicis ATCC 13157</name>
    <dbReference type="NCBI Taxonomy" id="1353007"/>
    <lineage>
        <taxon>Eukaryota</taxon>
        <taxon>Fungi</taxon>
        <taxon>Dikarya</taxon>
        <taxon>Ascomycota</taxon>
        <taxon>Pezizomycotina</taxon>
        <taxon>Eurotiomycetes</taxon>
        <taxon>Eurotiomycetidae</taxon>
        <taxon>Eurotiales</taxon>
        <taxon>Aspergillaceae</taxon>
        <taxon>Aspergillus</taxon>
    </lineage>
</organism>
<feature type="transmembrane region" description="Helical" evidence="1">
    <location>
        <begin position="44"/>
        <end position="62"/>
    </location>
</feature>
<keyword evidence="3" id="KW-1185">Reference proteome</keyword>
<evidence type="ECO:0000313" key="2">
    <source>
        <dbReference type="EMBL" id="RDK47858.1"/>
    </source>
</evidence>
<dbReference type="AlphaFoldDB" id="A0A370Q0A8"/>
<dbReference type="EMBL" id="KZ851844">
    <property type="protein sequence ID" value="RDK47858.1"/>
    <property type="molecule type" value="Genomic_DNA"/>
</dbReference>
<reference evidence="2 3" key="1">
    <citation type="submission" date="2018-07" db="EMBL/GenBank/DDBJ databases">
        <title>Section-level genome sequencing of Aspergillus section Nigri to investigate inter- and intra-species variation.</title>
        <authorList>
            <consortium name="DOE Joint Genome Institute"/>
            <person name="Vesth T.C."/>
            <person name="Nybo J.L."/>
            <person name="Theobald S."/>
            <person name="Frisvad J.C."/>
            <person name="Larsen T.O."/>
            <person name="Nielsen K.F."/>
            <person name="Hoof J.B."/>
            <person name="Brandl J."/>
            <person name="Salamov A."/>
            <person name="Riley R."/>
            <person name="Gladden J.M."/>
            <person name="Phatale P."/>
            <person name="Nielsen M.T."/>
            <person name="Lyhne E.K."/>
            <person name="Kogle M.E."/>
            <person name="Strasser K."/>
            <person name="McDonnell E."/>
            <person name="Barry K."/>
            <person name="Clum A."/>
            <person name="Chen C."/>
            <person name="Nolan M."/>
            <person name="Sandor L."/>
            <person name="Kuo A."/>
            <person name="Lipzen A."/>
            <person name="Hainaut M."/>
            <person name="Drula E."/>
            <person name="Tsang A."/>
            <person name="Magnuson J.K."/>
            <person name="Henrissat B."/>
            <person name="Wiebenga A."/>
            <person name="Simmons B.A."/>
            <person name="Makela M.R."/>
            <person name="De vries R.P."/>
            <person name="Grigoriev I.V."/>
            <person name="Mortensen U.H."/>
            <person name="Baker S.E."/>
            <person name="Andersen M.R."/>
        </authorList>
    </citation>
    <scope>NUCLEOTIDE SEQUENCE [LARGE SCALE GENOMIC DNA]</scope>
    <source>
        <strain evidence="2 3">ATCC 13157</strain>
    </source>
</reference>
<name>A0A370Q0A8_ASPPH</name>
<evidence type="ECO:0000256" key="1">
    <source>
        <dbReference type="SAM" id="Phobius"/>
    </source>
</evidence>
<evidence type="ECO:0000313" key="3">
    <source>
        <dbReference type="Proteomes" id="UP000254937"/>
    </source>
</evidence>
<keyword evidence="1" id="KW-0812">Transmembrane</keyword>
<dbReference type="Proteomes" id="UP000254937">
    <property type="component" value="Unassembled WGS sequence"/>
</dbReference>
<sequence>MVLCHIWSRADSVVPRAPDDPNKHFSHIFLTQGVSVDPFLYLDLRYDTFLLLLIIVFFLLRIDSISSHSVYPSEHHLVQQHMK</sequence>
<protein>
    <submittedName>
        <fullName evidence="2">Uncharacterized protein</fullName>
    </submittedName>
</protein>
<accession>A0A370Q0A8</accession>
<keyword evidence="1" id="KW-1133">Transmembrane helix</keyword>